<dbReference type="RefSeq" id="WP_273940100.1">
    <property type="nucleotide sequence ID" value="NZ_CP097263.1"/>
</dbReference>
<accession>A0ABV6MTA2</accession>
<feature type="binding site" evidence="10">
    <location>
        <position position="92"/>
    </location>
    <ligand>
        <name>Na(+)</name>
        <dbReference type="ChEBI" id="CHEBI:29101"/>
        <note>structural</note>
    </ligand>
</feature>
<evidence type="ECO:0000256" key="2">
    <source>
        <dbReference type="ARBA" id="ARBA00022475"/>
    </source>
</evidence>
<keyword evidence="4 10" id="KW-1133">Transmembrane helix</keyword>
<evidence type="ECO:0000256" key="10">
    <source>
        <dbReference type="HAMAP-Rule" id="MF_00454"/>
    </source>
</evidence>
<evidence type="ECO:0000256" key="4">
    <source>
        <dbReference type="ARBA" id="ARBA00022989"/>
    </source>
</evidence>
<dbReference type="Pfam" id="PF02537">
    <property type="entry name" value="CRCB"/>
    <property type="match status" value="1"/>
</dbReference>
<keyword evidence="12" id="KW-1185">Reference proteome</keyword>
<keyword evidence="10" id="KW-0813">Transport</keyword>
<keyword evidence="10" id="KW-0406">Ion transport</keyword>
<organism evidence="11 12">
    <name type="scientific">Kutzneria chonburiensis</name>
    <dbReference type="NCBI Taxonomy" id="1483604"/>
    <lineage>
        <taxon>Bacteria</taxon>
        <taxon>Bacillati</taxon>
        <taxon>Actinomycetota</taxon>
        <taxon>Actinomycetes</taxon>
        <taxon>Pseudonocardiales</taxon>
        <taxon>Pseudonocardiaceae</taxon>
        <taxon>Kutzneria</taxon>
    </lineage>
</organism>
<keyword evidence="5 10" id="KW-0472">Membrane</keyword>
<feature type="transmembrane region" description="Helical" evidence="10">
    <location>
        <begin position="55"/>
        <end position="74"/>
    </location>
</feature>
<comment type="activity regulation">
    <text evidence="10">Na(+) is not transported, but it plays an essential structural role and its presence is essential for fluoride channel function.</text>
</comment>
<evidence type="ECO:0000256" key="5">
    <source>
        <dbReference type="ARBA" id="ARBA00023136"/>
    </source>
</evidence>
<keyword evidence="10" id="KW-0915">Sodium</keyword>
<dbReference type="HAMAP" id="MF_00454">
    <property type="entry name" value="FluC"/>
    <property type="match status" value="1"/>
</dbReference>
<evidence type="ECO:0000313" key="11">
    <source>
        <dbReference type="EMBL" id="MFC0543553.1"/>
    </source>
</evidence>
<dbReference type="PANTHER" id="PTHR28259">
    <property type="entry name" value="FLUORIDE EXPORT PROTEIN 1-RELATED"/>
    <property type="match status" value="1"/>
</dbReference>
<proteinExistence type="inferred from homology"/>
<dbReference type="SUPFAM" id="SSF103473">
    <property type="entry name" value="MFS general substrate transporter"/>
    <property type="match status" value="1"/>
</dbReference>
<evidence type="ECO:0000313" key="12">
    <source>
        <dbReference type="Proteomes" id="UP001589810"/>
    </source>
</evidence>
<dbReference type="Proteomes" id="UP001589810">
    <property type="component" value="Unassembled WGS sequence"/>
</dbReference>
<feature type="transmembrane region" description="Helical" evidence="10">
    <location>
        <begin position="81"/>
        <end position="102"/>
    </location>
</feature>
<comment type="subcellular location">
    <subcellularLocation>
        <location evidence="1 10">Cell membrane</location>
        <topology evidence="1 10">Multi-pass membrane protein</topology>
    </subcellularLocation>
</comment>
<dbReference type="InterPro" id="IPR003691">
    <property type="entry name" value="FluC"/>
</dbReference>
<feature type="transmembrane region" description="Helical" evidence="10">
    <location>
        <begin position="114"/>
        <end position="137"/>
    </location>
</feature>
<protein>
    <recommendedName>
        <fullName evidence="10">Fluoride-specific ion channel FluC</fullName>
    </recommendedName>
</protein>
<dbReference type="NCBIfam" id="TIGR00494">
    <property type="entry name" value="crcB"/>
    <property type="match status" value="1"/>
</dbReference>
<keyword evidence="2 10" id="KW-1003">Cell membrane</keyword>
<name>A0ABV6MTA2_9PSEU</name>
<dbReference type="InterPro" id="IPR036259">
    <property type="entry name" value="MFS_trans_sf"/>
</dbReference>
<keyword evidence="10" id="KW-0479">Metal-binding</keyword>
<feature type="binding site" evidence="10">
    <location>
        <position position="95"/>
    </location>
    <ligand>
        <name>Na(+)</name>
        <dbReference type="ChEBI" id="CHEBI:29101"/>
        <note>structural</note>
    </ligand>
</feature>
<dbReference type="EMBL" id="JBHLUD010000006">
    <property type="protein sequence ID" value="MFC0543553.1"/>
    <property type="molecule type" value="Genomic_DNA"/>
</dbReference>
<evidence type="ECO:0000256" key="1">
    <source>
        <dbReference type="ARBA" id="ARBA00004651"/>
    </source>
</evidence>
<reference evidence="11 12" key="1">
    <citation type="submission" date="2024-09" db="EMBL/GenBank/DDBJ databases">
        <authorList>
            <person name="Sun Q."/>
            <person name="Mori K."/>
        </authorList>
    </citation>
    <scope>NUCLEOTIDE SEQUENCE [LARGE SCALE GENOMIC DNA]</scope>
    <source>
        <strain evidence="11 12">TBRC 1432</strain>
    </source>
</reference>
<evidence type="ECO:0000256" key="6">
    <source>
        <dbReference type="ARBA" id="ARBA00023303"/>
    </source>
</evidence>
<comment type="catalytic activity">
    <reaction evidence="8">
        <text>fluoride(in) = fluoride(out)</text>
        <dbReference type="Rhea" id="RHEA:76159"/>
        <dbReference type="ChEBI" id="CHEBI:17051"/>
    </reaction>
    <physiologicalReaction direction="left-to-right" evidence="8">
        <dbReference type="Rhea" id="RHEA:76160"/>
    </physiologicalReaction>
</comment>
<evidence type="ECO:0000256" key="3">
    <source>
        <dbReference type="ARBA" id="ARBA00022692"/>
    </source>
</evidence>
<keyword evidence="3 10" id="KW-0812">Transmembrane</keyword>
<comment type="caution">
    <text evidence="11">The sequence shown here is derived from an EMBL/GenBank/DDBJ whole genome shotgun (WGS) entry which is preliminary data.</text>
</comment>
<evidence type="ECO:0000256" key="7">
    <source>
        <dbReference type="ARBA" id="ARBA00035120"/>
    </source>
</evidence>
<evidence type="ECO:0000256" key="8">
    <source>
        <dbReference type="ARBA" id="ARBA00035585"/>
    </source>
</evidence>
<feature type="transmembrane region" description="Helical" evidence="10">
    <location>
        <begin position="24"/>
        <end position="43"/>
    </location>
</feature>
<gene>
    <name evidence="10 11" type="primary">crcB</name>
    <name evidence="10" type="synonym">fluC</name>
    <name evidence="11" type="ORF">ACFFH7_18775</name>
</gene>
<comment type="similarity">
    <text evidence="7 10">Belongs to the fluoride channel Fluc/FEX (TC 1.A.43) family.</text>
</comment>
<comment type="function">
    <text evidence="9 10">Fluoride-specific ion channel. Important for reducing fluoride concentration in the cell, thus reducing its toxicity.</text>
</comment>
<dbReference type="PANTHER" id="PTHR28259:SF1">
    <property type="entry name" value="FLUORIDE EXPORT PROTEIN 1-RELATED"/>
    <property type="match status" value="1"/>
</dbReference>
<evidence type="ECO:0000256" key="9">
    <source>
        <dbReference type="ARBA" id="ARBA00049940"/>
    </source>
</evidence>
<keyword evidence="6 10" id="KW-0407">Ion channel</keyword>
<sequence length="148" mass="15695">MSVDPDVDVHIPAQRRELARTHGGVLVVIALGGGLGALARYGISQWLPTTPDHFPLGTFLINVVGCFLIGVLMVRWGQRPLLRPFLGVGILGGFTTFSTYAVETRAMLTPGQVPLAMAYLFGTLAAAMLAVLGGVVLMRALTRKPVAV</sequence>